<keyword evidence="3 7" id="KW-0479">Metal-binding</keyword>
<dbReference type="GO" id="GO:0005829">
    <property type="term" value="C:cytosol"/>
    <property type="evidence" value="ECO:0007669"/>
    <property type="project" value="UniProtKB-ARBA"/>
</dbReference>
<dbReference type="GO" id="GO:0006508">
    <property type="term" value="P:proteolysis"/>
    <property type="evidence" value="ECO:0007669"/>
    <property type="project" value="UniProtKB-KW"/>
</dbReference>
<dbReference type="Gene3D" id="1.10.1370.40">
    <property type="match status" value="1"/>
</dbReference>
<dbReference type="EMBL" id="CP044016">
    <property type="protein sequence ID" value="QES89464.1"/>
    <property type="molecule type" value="Genomic_DNA"/>
</dbReference>
<evidence type="ECO:0000256" key="7">
    <source>
        <dbReference type="RuleBase" id="RU003435"/>
    </source>
</evidence>
<dbReference type="Proteomes" id="UP000292424">
    <property type="component" value="Chromosome"/>
</dbReference>
<dbReference type="OrthoDB" id="9773538at2"/>
<dbReference type="SUPFAM" id="SSF55486">
    <property type="entry name" value="Metalloproteases ('zincins'), catalytic domain"/>
    <property type="match status" value="1"/>
</dbReference>
<evidence type="ECO:0000256" key="5">
    <source>
        <dbReference type="ARBA" id="ARBA00022833"/>
    </source>
</evidence>
<keyword evidence="10" id="KW-1185">Reference proteome</keyword>
<evidence type="ECO:0000256" key="3">
    <source>
        <dbReference type="ARBA" id="ARBA00022723"/>
    </source>
</evidence>
<evidence type="ECO:0000259" key="8">
    <source>
        <dbReference type="Pfam" id="PF01432"/>
    </source>
</evidence>
<dbReference type="GO" id="GO:0046872">
    <property type="term" value="F:metal ion binding"/>
    <property type="evidence" value="ECO:0007669"/>
    <property type="project" value="UniProtKB-UniRule"/>
</dbReference>
<dbReference type="RefSeq" id="WP_131330409.1">
    <property type="nucleotide sequence ID" value="NZ_CP044016.1"/>
</dbReference>
<dbReference type="FunFam" id="3.40.390.10:FF:000009">
    <property type="entry name" value="Oligopeptidase A"/>
    <property type="match status" value="1"/>
</dbReference>
<dbReference type="Gene3D" id="1.10.1370.10">
    <property type="entry name" value="Neurolysin, domain 3"/>
    <property type="match status" value="1"/>
</dbReference>
<evidence type="ECO:0000256" key="1">
    <source>
        <dbReference type="ARBA" id="ARBA00006040"/>
    </source>
</evidence>
<keyword evidence="5 7" id="KW-0862">Zinc</keyword>
<sequence length="675" mass="77119">MANILLEKWNTPFGSIPFEEIKNEDYKPAFLQGIEDGKKEIDAIAQNEATPTFENTIEALDASGQVLDKVAEIFFNLNSAETNDFFEELAQEVSPLLAEYSNDITLNEALFARIKYVKEHTPIESLTEEQARLLDKTFKSFSRNGALLSDTDKETLREIDKELSGLTVKFSQNVLQETNAYTLHLTEEKDLEGLPESIVEMAKEEATKRNLEGWVFTLQFPSMVPFMKYAKNRDLREKMSIAIGQRAYKDNEQNNSAIIHKLVSLRAKRAKLLGFDSHAAFVLEERMAQNPKTVLSFLDDLLFKAKPFAVKEIEVLKDLAAQDGIEDMKSFDHSYYAEKLREAKYEFSEEELKPYFSLEKVLEAAFTAAERLYGLKYTERKDIQKYHPEVTVYEVTENGQYKGLFYTDFFPRDGKRPGAWETSYQAQYKNKEVNQRPHVSIVCNFSRPSKDKPSLLTFGEVTTLFHEFGHSLHAMLADTTYRSLSGTSVYWDFVELPSQFMENYCYDKDFLQSFAKHYKTGETLPAEKIDKIVASANFMEGYQTIRQLSFGILDMAFHTGKLSENATMEDFEDEILSDTKLYPTTAGLAMSPSFSHIFAGGYSAGYYSYKWSEVLDADAFEFFKENGIFNPEIAAKFKTLLSSGGTKDPMELYKNFRGREPKVEALLKRAGLAEA</sequence>
<keyword evidence="6 7" id="KW-0482">Metalloprotease</keyword>
<evidence type="ECO:0000313" key="10">
    <source>
        <dbReference type="Proteomes" id="UP000292424"/>
    </source>
</evidence>
<name>A0A5P2G0Y0_9BACT</name>
<comment type="similarity">
    <text evidence="1 7">Belongs to the peptidase M3 family.</text>
</comment>
<dbReference type="InterPro" id="IPR045090">
    <property type="entry name" value="Pept_M3A_M3B"/>
</dbReference>
<evidence type="ECO:0000256" key="4">
    <source>
        <dbReference type="ARBA" id="ARBA00022801"/>
    </source>
</evidence>
<dbReference type="GO" id="GO:0004222">
    <property type="term" value="F:metalloendopeptidase activity"/>
    <property type="evidence" value="ECO:0007669"/>
    <property type="project" value="InterPro"/>
</dbReference>
<dbReference type="PANTHER" id="PTHR43660">
    <property type="entry name" value="DIPEPTIDYL CARBOXYPEPTIDASE"/>
    <property type="match status" value="1"/>
</dbReference>
<reference evidence="9 10" key="1">
    <citation type="submission" date="2019-09" db="EMBL/GenBank/DDBJ databases">
        <title>Complete genome sequence of Arachidicoccus sp. B3-10 isolated from apple orchard soil.</title>
        <authorList>
            <person name="Kim H.S."/>
            <person name="Han K.-I."/>
            <person name="Suh M.K."/>
            <person name="Lee K.C."/>
            <person name="Eom M.K."/>
            <person name="Kim J.-S."/>
            <person name="Kang S.W."/>
            <person name="Sin Y."/>
            <person name="Lee J.-S."/>
        </authorList>
    </citation>
    <scope>NUCLEOTIDE SEQUENCE [LARGE SCALE GENOMIC DNA]</scope>
    <source>
        <strain evidence="9 10">B3-10</strain>
    </source>
</reference>
<dbReference type="AlphaFoldDB" id="A0A5P2G0Y0"/>
<feature type="domain" description="Peptidase M3A/M3B catalytic" evidence="8">
    <location>
        <begin position="226"/>
        <end position="671"/>
    </location>
</feature>
<dbReference type="Gene3D" id="3.40.390.10">
    <property type="entry name" value="Collagenase (Catalytic Domain)"/>
    <property type="match status" value="1"/>
</dbReference>
<comment type="cofactor">
    <cofactor evidence="7">
        <name>Zn(2+)</name>
        <dbReference type="ChEBI" id="CHEBI:29105"/>
    </cofactor>
    <text evidence="7">Binds 1 zinc ion.</text>
</comment>
<dbReference type="InterPro" id="IPR034005">
    <property type="entry name" value="M3A_DCP"/>
</dbReference>
<dbReference type="CDD" id="cd06456">
    <property type="entry name" value="M3A_DCP"/>
    <property type="match status" value="1"/>
</dbReference>
<dbReference type="InterPro" id="IPR001567">
    <property type="entry name" value="Pept_M3A_M3B_dom"/>
</dbReference>
<dbReference type="InterPro" id="IPR024079">
    <property type="entry name" value="MetalloPept_cat_dom_sf"/>
</dbReference>
<evidence type="ECO:0000256" key="2">
    <source>
        <dbReference type="ARBA" id="ARBA00022670"/>
    </source>
</evidence>
<organism evidence="9 10">
    <name type="scientific">Rhizosphaericola mali</name>
    <dbReference type="NCBI Taxonomy" id="2545455"/>
    <lineage>
        <taxon>Bacteria</taxon>
        <taxon>Pseudomonadati</taxon>
        <taxon>Bacteroidota</taxon>
        <taxon>Chitinophagia</taxon>
        <taxon>Chitinophagales</taxon>
        <taxon>Chitinophagaceae</taxon>
        <taxon>Rhizosphaericola</taxon>
    </lineage>
</organism>
<accession>A0A5P2G0Y0</accession>
<proteinExistence type="inferred from homology"/>
<dbReference type="GO" id="GO:0004180">
    <property type="term" value="F:carboxypeptidase activity"/>
    <property type="evidence" value="ECO:0007669"/>
    <property type="project" value="TreeGrafter"/>
</dbReference>
<protein>
    <submittedName>
        <fullName evidence="9">M3 family metallopeptidase</fullName>
    </submittedName>
</protein>
<dbReference type="InterPro" id="IPR024077">
    <property type="entry name" value="Neurolysin/TOP_dom2"/>
</dbReference>
<keyword evidence="2 7" id="KW-0645">Protease</keyword>
<dbReference type="KEGG" id="arac:E0W69_012580"/>
<gene>
    <name evidence="9" type="ORF">E0W69_012580</name>
</gene>
<dbReference type="PANTHER" id="PTHR43660:SF1">
    <property type="entry name" value="DIPEPTIDYL CARBOXYPEPTIDASE"/>
    <property type="match status" value="1"/>
</dbReference>
<evidence type="ECO:0000313" key="9">
    <source>
        <dbReference type="EMBL" id="QES89464.1"/>
    </source>
</evidence>
<evidence type="ECO:0000256" key="6">
    <source>
        <dbReference type="ARBA" id="ARBA00023049"/>
    </source>
</evidence>
<keyword evidence="4 7" id="KW-0378">Hydrolase</keyword>
<dbReference type="Pfam" id="PF01432">
    <property type="entry name" value="Peptidase_M3"/>
    <property type="match status" value="1"/>
</dbReference>